<proteinExistence type="predicted"/>
<evidence type="ECO:0000256" key="1">
    <source>
        <dbReference type="SAM" id="SignalP"/>
    </source>
</evidence>
<sequence length="267" mass="30530">MKKRLTTLFMLMFFNINFCLASNDLPKQGDLISGSYQVHIDGLAGKSLLRSIPLPGGEWIVVSAWDRPSVNNALAGNRIQPVSLREMVLAQVNKSNQLVAAIFFTTNLESHAYRWDPNYCNDVNDNFIYSNQYGTDLWQQRCTNIMATGYLQSSTPGQNKVREFYNSKGIKFDSNALRVQTSEYDHRGNILRLDLFYFPSAYGLENPSVGNSTMSPWFKTNYKQDPKKVKFVEGLQKWADEYSNLQNKYFGGSDKPVDKIDLYKFSN</sequence>
<feature type="chain" id="PRO_5046888849" evidence="1">
    <location>
        <begin position="22"/>
        <end position="267"/>
    </location>
</feature>
<evidence type="ECO:0000313" key="2">
    <source>
        <dbReference type="EMBL" id="BDT79922.1"/>
    </source>
</evidence>
<reference evidence="2 3" key="1">
    <citation type="submission" date="2022-11" db="EMBL/GenBank/DDBJ databases">
        <title>Complete Genome Sequences of three Polynucleobacter sp. Subcluster PnecC Strains KF022, KF023, and KF032 Isolated from a Shallow Eutrophic Lake in Japan.</title>
        <authorList>
            <person name="Ogata Y."/>
            <person name="Watanabe K."/>
            <person name="Takemine S."/>
            <person name="Shindo C."/>
            <person name="Kurokawa R."/>
            <person name="Suda W."/>
        </authorList>
    </citation>
    <scope>NUCLEOTIDE SEQUENCE [LARGE SCALE GENOMIC DNA]</scope>
    <source>
        <strain evidence="2 3">KF032</strain>
    </source>
</reference>
<dbReference type="EMBL" id="AP026974">
    <property type="protein sequence ID" value="BDT79922.1"/>
    <property type="molecule type" value="Genomic_DNA"/>
</dbReference>
<protein>
    <submittedName>
        <fullName evidence="2">Uncharacterized protein</fullName>
    </submittedName>
</protein>
<organism evidence="2 3">
    <name type="scientific">Polynucleobacter yangtzensis</name>
    <dbReference type="NCBI Taxonomy" id="1743159"/>
    <lineage>
        <taxon>Bacteria</taxon>
        <taxon>Pseudomonadati</taxon>
        <taxon>Pseudomonadota</taxon>
        <taxon>Betaproteobacteria</taxon>
        <taxon>Burkholderiales</taxon>
        <taxon>Burkholderiaceae</taxon>
        <taxon>Polynucleobacter</taxon>
    </lineage>
</organism>
<evidence type="ECO:0000313" key="3">
    <source>
        <dbReference type="Proteomes" id="UP001211204"/>
    </source>
</evidence>
<keyword evidence="1" id="KW-0732">Signal</keyword>
<name>A0ABM8CPU0_9BURK</name>
<accession>A0ABM8CPU0</accession>
<dbReference type="RefSeq" id="WP_281745233.1">
    <property type="nucleotide sequence ID" value="NZ_AP026974.1"/>
</dbReference>
<feature type="signal peptide" evidence="1">
    <location>
        <begin position="1"/>
        <end position="21"/>
    </location>
</feature>
<gene>
    <name evidence="2" type="ORF">PKF032_18100</name>
</gene>
<dbReference type="Proteomes" id="UP001211204">
    <property type="component" value="Chromosome"/>
</dbReference>
<keyword evidence="3" id="KW-1185">Reference proteome</keyword>